<dbReference type="Pfam" id="PF17921">
    <property type="entry name" value="Integrase_H2C2"/>
    <property type="match status" value="1"/>
</dbReference>
<sequence length="256" mass="29006">MGRIMGSHHALHKDALRVLMGIEVDPKKTDAVNSWPRPITPSDNISFLCLAGYNNRFVEGFSSIASLLMALTQNKAKFEWSEGCEKNFQELKDRLTSTLVLTLSESTDGFVVYCDMVRWLELLKDYDMSILYHTNKVNVVADALSRLSMGSMAQVEDVKKELVRESKQDLDPILVELKELVLKKSIEAFSQGGGGILRYQGGLCVPDVDGLEEQILEKAHSSRYSIHPGATKMYRDLREVYWWNDMKRDIAELLAK</sequence>
<dbReference type="SUPFAM" id="SSF56672">
    <property type="entry name" value="DNA/RNA polymerases"/>
    <property type="match status" value="1"/>
</dbReference>
<protein>
    <recommendedName>
        <fullName evidence="1">Integrase zinc-binding domain-containing protein</fullName>
    </recommendedName>
</protein>
<evidence type="ECO:0000313" key="3">
    <source>
        <dbReference type="Proteomes" id="UP001234989"/>
    </source>
</evidence>
<evidence type="ECO:0000259" key="1">
    <source>
        <dbReference type="Pfam" id="PF17921"/>
    </source>
</evidence>
<evidence type="ECO:0000313" key="2">
    <source>
        <dbReference type="EMBL" id="WMV09183.1"/>
    </source>
</evidence>
<accession>A0AAF0PQR0</accession>
<dbReference type="Gene3D" id="1.10.340.70">
    <property type="match status" value="1"/>
</dbReference>
<dbReference type="InterPro" id="IPR050951">
    <property type="entry name" value="Retrovirus_Pol_polyprotein"/>
</dbReference>
<dbReference type="InterPro" id="IPR043128">
    <property type="entry name" value="Rev_trsase/Diguanyl_cyclase"/>
</dbReference>
<dbReference type="PANTHER" id="PTHR37984">
    <property type="entry name" value="PROTEIN CBG26694"/>
    <property type="match status" value="1"/>
</dbReference>
<dbReference type="EMBL" id="CP133612">
    <property type="protein sequence ID" value="WMV09183.1"/>
    <property type="molecule type" value="Genomic_DNA"/>
</dbReference>
<reference evidence="2" key="1">
    <citation type="submission" date="2023-08" db="EMBL/GenBank/DDBJ databases">
        <title>A de novo genome assembly of Solanum verrucosum Schlechtendal, a Mexican diploid species geographically isolated from the other diploid A-genome species in potato relatives.</title>
        <authorList>
            <person name="Hosaka K."/>
        </authorList>
    </citation>
    <scope>NUCLEOTIDE SEQUENCE</scope>
    <source>
        <tissue evidence="2">Young leaves</tissue>
    </source>
</reference>
<gene>
    <name evidence="2" type="ORF">MTR67_002568</name>
</gene>
<name>A0AAF0PQR0_SOLVR</name>
<dbReference type="PANTHER" id="PTHR37984:SF5">
    <property type="entry name" value="PROTEIN NYNRIN-LIKE"/>
    <property type="match status" value="1"/>
</dbReference>
<dbReference type="InterPro" id="IPR041588">
    <property type="entry name" value="Integrase_H2C2"/>
</dbReference>
<feature type="domain" description="Integrase zinc-binding" evidence="1">
    <location>
        <begin position="211"/>
        <end position="253"/>
    </location>
</feature>
<dbReference type="Gene3D" id="3.30.70.270">
    <property type="match status" value="1"/>
</dbReference>
<dbReference type="InterPro" id="IPR043502">
    <property type="entry name" value="DNA/RNA_pol_sf"/>
</dbReference>
<dbReference type="Proteomes" id="UP001234989">
    <property type="component" value="Chromosome 1"/>
</dbReference>
<dbReference type="FunFam" id="3.30.70.270:FF:000020">
    <property type="entry name" value="Transposon Tf2-6 polyprotein-like Protein"/>
    <property type="match status" value="1"/>
</dbReference>
<proteinExistence type="predicted"/>
<organism evidence="2 3">
    <name type="scientific">Solanum verrucosum</name>
    <dbReference type="NCBI Taxonomy" id="315347"/>
    <lineage>
        <taxon>Eukaryota</taxon>
        <taxon>Viridiplantae</taxon>
        <taxon>Streptophyta</taxon>
        <taxon>Embryophyta</taxon>
        <taxon>Tracheophyta</taxon>
        <taxon>Spermatophyta</taxon>
        <taxon>Magnoliopsida</taxon>
        <taxon>eudicotyledons</taxon>
        <taxon>Gunneridae</taxon>
        <taxon>Pentapetalae</taxon>
        <taxon>asterids</taxon>
        <taxon>lamiids</taxon>
        <taxon>Solanales</taxon>
        <taxon>Solanaceae</taxon>
        <taxon>Solanoideae</taxon>
        <taxon>Solaneae</taxon>
        <taxon>Solanum</taxon>
    </lineage>
</organism>
<keyword evidence="3" id="KW-1185">Reference proteome</keyword>
<dbReference type="AlphaFoldDB" id="A0AAF0PQR0"/>